<keyword evidence="1" id="KW-1133">Transmembrane helix</keyword>
<sequence length="180" mass="19636">MSILETLYYRLASDPAQLPLIAGVVSSSYFYFGNLGGAYFGVVPAIQDLELPVDTKVALWKWSYDRAMIHMGRSMMTSVVSFSTAALLTSSPSVRNLLLGAAAMSFAVGPWTLIRMLPINNELADMHKGQALQANKTTEITALDKRALNCLDEWRALHRVRVVFGLGAWITGLTALVVGV</sequence>
<reference evidence="2 3" key="1">
    <citation type="submission" date="2014-04" db="EMBL/GenBank/DDBJ databases">
        <authorList>
            <consortium name="DOE Joint Genome Institute"/>
            <person name="Kuo A."/>
            <person name="Tarkka M."/>
            <person name="Buscot F."/>
            <person name="Kohler A."/>
            <person name="Nagy L.G."/>
            <person name="Floudas D."/>
            <person name="Copeland A."/>
            <person name="Barry K.W."/>
            <person name="Cichocki N."/>
            <person name="Veneault-Fourrey C."/>
            <person name="LaButti K."/>
            <person name="Lindquist E.A."/>
            <person name="Lipzen A."/>
            <person name="Lundell T."/>
            <person name="Morin E."/>
            <person name="Murat C."/>
            <person name="Sun H."/>
            <person name="Tunlid A."/>
            <person name="Henrissat B."/>
            <person name="Grigoriev I.V."/>
            <person name="Hibbett D.S."/>
            <person name="Martin F."/>
            <person name="Nordberg H.P."/>
            <person name="Cantor M.N."/>
            <person name="Hua S.X."/>
        </authorList>
    </citation>
    <scope>NUCLEOTIDE SEQUENCE [LARGE SCALE GENOMIC DNA]</scope>
    <source>
        <strain evidence="2 3">F 1598</strain>
    </source>
</reference>
<dbReference type="AlphaFoldDB" id="A0A0C3F310"/>
<feature type="transmembrane region" description="Helical" evidence="1">
    <location>
        <begin position="20"/>
        <end position="46"/>
    </location>
</feature>
<keyword evidence="1" id="KW-0812">Transmembrane</keyword>
<dbReference type="OrthoDB" id="5954308at2759"/>
<organism evidence="2 3">
    <name type="scientific">Piloderma croceum (strain F 1598)</name>
    <dbReference type="NCBI Taxonomy" id="765440"/>
    <lineage>
        <taxon>Eukaryota</taxon>
        <taxon>Fungi</taxon>
        <taxon>Dikarya</taxon>
        <taxon>Basidiomycota</taxon>
        <taxon>Agaricomycotina</taxon>
        <taxon>Agaricomycetes</taxon>
        <taxon>Agaricomycetidae</taxon>
        <taxon>Atheliales</taxon>
        <taxon>Atheliaceae</taxon>
        <taxon>Piloderma</taxon>
    </lineage>
</organism>
<reference evidence="3" key="2">
    <citation type="submission" date="2015-01" db="EMBL/GenBank/DDBJ databases">
        <title>Evolutionary Origins and Diversification of the Mycorrhizal Mutualists.</title>
        <authorList>
            <consortium name="DOE Joint Genome Institute"/>
            <consortium name="Mycorrhizal Genomics Consortium"/>
            <person name="Kohler A."/>
            <person name="Kuo A."/>
            <person name="Nagy L.G."/>
            <person name="Floudas D."/>
            <person name="Copeland A."/>
            <person name="Barry K.W."/>
            <person name="Cichocki N."/>
            <person name="Veneault-Fourrey C."/>
            <person name="LaButti K."/>
            <person name="Lindquist E.A."/>
            <person name="Lipzen A."/>
            <person name="Lundell T."/>
            <person name="Morin E."/>
            <person name="Murat C."/>
            <person name="Riley R."/>
            <person name="Ohm R."/>
            <person name="Sun H."/>
            <person name="Tunlid A."/>
            <person name="Henrissat B."/>
            <person name="Grigoriev I.V."/>
            <person name="Hibbett D.S."/>
            <person name="Martin F."/>
        </authorList>
    </citation>
    <scope>NUCLEOTIDE SEQUENCE [LARGE SCALE GENOMIC DNA]</scope>
    <source>
        <strain evidence="3">F 1598</strain>
    </source>
</reference>
<name>A0A0C3F310_PILCF</name>
<protein>
    <recommendedName>
        <fullName evidence="4">DUF1772 domain-containing protein</fullName>
    </recommendedName>
</protein>
<gene>
    <name evidence="2" type="ORF">PILCRDRAFT_823689</name>
</gene>
<keyword evidence="3" id="KW-1185">Reference proteome</keyword>
<proteinExistence type="predicted"/>
<dbReference type="HOGENOM" id="CLU_1540982_0_0_1"/>
<feature type="transmembrane region" description="Helical" evidence="1">
    <location>
        <begin position="162"/>
        <end position="179"/>
    </location>
</feature>
<evidence type="ECO:0000313" key="3">
    <source>
        <dbReference type="Proteomes" id="UP000054166"/>
    </source>
</evidence>
<keyword evidence="1" id="KW-0472">Membrane</keyword>
<dbReference type="Proteomes" id="UP000054166">
    <property type="component" value="Unassembled WGS sequence"/>
</dbReference>
<evidence type="ECO:0000256" key="1">
    <source>
        <dbReference type="SAM" id="Phobius"/>
    </source>
</evidence>
<evidence type="ECO:0008006" key="4">
    <source>
        <dbReference type="Google" id="ProtNLM"/>
    </source>
</evidence>
<accession>A0A0C3F310</accession>
<dbReference type="Pfam" id="PF08592">
    <property type="entry name" value="Anthrone_oxy"/>
    <property type="match status" value="1"/>
</dbReference>
<dbReference type="EMBL" id="KN833011">
    <property type="protein sequence ID" value="KIM79115.1"/>
    <property type="molecule type" value="Genomic_DNA"/>
</dbReference>
<feature type="transmembrane region" description="Helical" evidence="1">
    <location>
        <begin position="94"/>
        <end position="114"/>
    </location>
</feature>
<evidence type="ECO:0000313" key="2">
    <source>
        <dbReference type="EMBL" id="KIM79115.1"/>
    </source>
</evidence>
<dbReference type="InterPro" id="IPR013901">
    <property type="entry name" value="Anthrone_oxy"/>
</dbReference>
<dbReference type="InParanoid" id="A0A0C3F310"/>